<proteinExistence type="predicted"/>
<dbReference type="AlphaFoldDB" id="A0A9X5GTE7"/>
<keyword evidence="3" id="KW-1185">Reference proteome</keyword>
<evidence type="ECO:0000256" key="1">
    <source>
        <dbReference type="SAM" id="Phobius"/>
    </source>
</evidence>
<comment type="caution">
    <text evidence="2">The sequence shown here is derived from an EMBL/GenBank/DDBJ whole genome shotgun (WGS) entry which is preliminary data.</text>
</comment>
<dbReference type="OrthoDB" id="2065983at2"/>
<accession>A0A9X5GTE7</accession>
<organism evidence="2 3">
    <name type="scientific">Parablautia muri</name>
    <dbReference type="NCBI Taxonomy" id="2320879"/>
    <lineage>
        <taxon>Bacteria</taxon>
        <taxon>Bacillati</taxon>
        <taxon>Bacillota</taxon>
        <taxon>Clostridia</taxon>
        <taxon>Lachnospirales</taxon>
        <taxon>Lachnospiraceae</taxon>
        <taxon>Parablautia</taxon>
    </lineage>
</organism>
<sequence>MKNRLQIYGILWKQYLFKYKWWILFVLIFALAAGVAGGKSVHKESDYRGITAGVCWSDEKGRQLLTKLEQEKGIFKFQGFENVSEMIREVENGTLECGYELSWDFYEELLNGKAKRQVTLYYSPASSTHKISFEIVFVNLFEMLSEDILRHYLRENGFGNGTGEDVDRLLALNKQYAEDGSGFHFVYETTQEKEDKAPENLNSFRGCMAVMMFLMCLLGLGNALEQERIWKALPGHLGRQAKSGYIHVAVLGSILTGGLCLLLQGMLSHRVSFSKEIVALLAYAVVLEIYVRVLNLFIKKSREVYGLLPVLVLGSCLFSPVFIRMENYLPAVLWVSKIFPTTYYLRLFF</sequence>
<name>A0A9X5GTE7_9FIRM</name>
<evidence type="ECO:0000313" key="2">
    <source>
        <dbReference type="EMBL" id="NBJ94119.1"/>
    </source>
</evidence>
<keyword evidence="1" id="KW-1133">Transmembrane helix</keyword>
<feature type="transmembrane region" description="Helical" evidence="1">
    <location>
        <begin position="203"/>
        <end position="224"/>
    </location>
</feature>
<gene>
    <name evidence="2" type="ORF">D5281_16375</name>
</gene>
<reference evidence="2" key="1">
    <citation type="submission" date="2018-09" db="EMBL/GenBank/DDBJ databases">
        <title>Murine metabolic-syndrome-specific gut microbial biobank.</title>
        <authorList>
            <person name="Liu C."/>
        </authorList>
    </citation>
    <scope>NUCLEOTIDE SEQUENCE</scope>
    <source>
        <strain evidence="2">D42-62</strain>
    </source>
</reference>
<dbReference type="RefSeq" id="WP_160561159.1">
    <property type="nucleotide sequence ID" value="NZ_QZDT01000030.1"/>
</dbReference>
<feature type="transmembrane region" description="Helical" evidence="1">
    <location>
        <begin position="277"/>
        <end position="297"/>
    </location>
</feature>
<dbReference type="EMBL" id="QZDT01000030">
    <property type="protein sequence ID" value="NBJ94119.1"/>
    <property type="molecule type" value="Genomic_DNA"/>
</dbReference>
<feature type="transmembrane region" description="Helical" evidence="1">
    <location>
        <begin position="304"/>
        <end position="322"/>
    </location>
</feature>
<evidence type="ECO:0000313" key="3">
    <source>
        <dbReference type="Proteomes" id="UP001154420"/>
    </source>
</evidence>
<protein>
    <submittedName>
        <fullName evidence="2">Uncharacterized protein</fullName>
    </submittedName>
</protein>
<keyword evidence="1" id="KW-0812">Transmembrane</keyword>
<keyword evidence="1" id="KW-0472">Membrane</keyword>
<feature type="transmembrane region" description="Helical" evidence="1">
    <location>
        <begin position="21"/>
        <end position="38"/>
    </location>
</feature>
<dbReference type="Proteomes" id="UP001154420">
    <property type="component" value="Unassembled WGS sequence"/>
</dbReference>
<feature type="transmembrane region" description="Helical" evidence="1">
    <location>
        <begin position="245"/>
        <end position="265"/>
    </location>
</feature>